<dbReference type="Proteomes" id="UP001074446">
    <property type="component" value="Unassembled WGS sequence"/>
</dbReference>
<reference evidence="1" key="1">
    <citation type="submission" date="2022-12" db="EMBL/GenBank/DDBJ databases">
        <title>Reclassification of two methanogenic archaea species isolated from the Kolyma lowland permafrost.</title>
        <authorList>
            <person name="Trubitsyn V.E."/>
            <person name="Rivkina E.M."/>
            <person name="Shcherbakova V.A."/>
        </authorList>
    </citation>
    <scope>NUCLEOTIDE SEQUENCE</scope>
    <source>
        <strain evidence="1">M2</strain>
        <strain evidence="2">MK4</strain>
    </source>
</reference>
<name>A0A9E4ZX16_9EURY</name>
<comment type="caution">
    <text evidence="1">The sequence shown here is derived from an EMBL/GenBank/DDBJ whole genome shotgun (WGS) entry which is preliminary data.</text>
</comment>
<organism evidence="1 3">
    <name type="scientific">Methanobacterium veterum</name>
    <dbReference type="NCBI Taxonomy" id="408577"/>
    <lineage>
        <taxon>Archaea</taxon>
        <taxon>Methanobacteriati</taxon>
        <taxon>Methanobacteriota</taxon>
        <taxon>Methanomada group</taxon>
        <taxon>Methanobacteria</taxon>
        <taxon>Methanobacteriales</taxon>
        <taxon>Methanobacteriaceae</taxon>
        <taxon>Methanobacterium</taxon>
    </lineage>
</organism>
<evidence type="ECO:0000313" key="1">
    <source>
        <dbReference type="EMBL" id="MCZ3365198.1"/>
    </source>
</evidence>
<proteinExistence type="predicted"/>
<keyword evidence="3" id="KW-1185">Reference proteome</keyword>
<dbReference type="AlphaFoldDB" id="A0A9E4ZX16"/>
<gene>
    <name evidence="2" type="ORF">O3H35_09940</name>
    <name evidence="1" type="ORF">O3H54_04820</name>
</gene>
<dbReference type="EMBL" id="JAPVER010000018">
    <property type="protein sequence ID" value="MCZ3365198.1"/>
    <property type="molecule type" value="Genomic_DNA"/>
</dbReference>
<evidence type="ECO:0000313" key="2">
    <source>
        <dbReference type="EMBL" id="MCZ3372953.1"/>
    </source>
</evidence>
<evidence type="ECO:0000313" key="3">
    <source>
        <dbReference type="Proteomes" id="UP001068021"/>
    </source>
</evidence>
<sequence length="143" mass="16183">MEDNPTDIIIAGLIEALWSTLGEGSFPIWRQVANRFYETIEANGGDMSTYESSLDAIKDYYKSHGTLSEMTYEIKDGEATIKVTGCGFMPIVDEMDEKNIDEEHSCPFFNTSLVAIENISGNMYDWKREKQEYGTCSAHIKKI</sequence>
<protein>
    <submittedName>
        <fullName evidence="1">Uncharacterized protein</fullName>
    </submittedName>
</protein>
<dbReference type="RefSeq" id="WP_048080467.1">
    <property type="nucleotide sequence ID" value="NZ_JAPVER010000018.1"/>
</dbReference>
<accession>A0A9E4ZX16</accession>
<dbReference type="EMBL" id="JAPVES010000030">
    <property type="protein sequence ID" value="MCZ3372953.1"/>
    <property type="molecule type" value="Genomic_DNA"/>
</dbReference>
<dbReference type="Proteomes" id="UP001068021">
    <property type="component" value="Unassembled WGS sequence"/>
</dbReference>